<protein>
    <submittedName>
        <fullName evidence="2">Uncharacterized protein</fullName>
    </submittedName>
</protein>
<gene>
    <name evidence="2" type="ORF">ABQG75_09340</name>
</gene>
<organism evidence="2 3">
    <name type="scientific">Franconibacter daqui</name>
    <dbReference type="NCBI Taxonomy" id="2047724"/>
    <lineage>
        <taxon>Bacteria</taxon>
        <taxon>Pseudomonadati</taxon>
        <taxon>Pseudomonadota</taxon>
        <taxon>Gammaproteobacteria</taxon>
        <taxon>Enterobacterales</taxon>
        <taxon>Enterobacteriaceae</taxon>
        <taxon>Franconibacter</taxon>
    </lineage>
</organism>
<keyword evidence="3" id="KW-1185">Reference proteome</keyword>
<evidence type="ECO:0000256" key="1">
    <source>
        <dbReference type="SAM" id="MobiDB-lite"/>
    </source>
</evidence>
<feature type="compositionally biased region" description="Basic and acidic residues" evidence="1">
    <location>
        <begin position="15"/>
        <end position="30"/>
    </location>
</feature>
<feature type="region of interest" description="Disordered" evidence="1">
    <location>
        <begin position="1"/>
        <end position="30"/>
    </location>
</feature>
<dbReference type="EMBL" id="JBEHGX010000004">
    <property type="protein sequence ID" value="MER0125931.1"/>
    <property type="molecule type" value="Genomic_DNA"/>
</dbReference>
<sequence>MAVRLQSSAAKRRCQLRDNPTREQDHKNMPRDEVYGHWELTEQQQAFIALFTEEDHKKH</sequence>
<reference evidence="2 3" key="1">
    <citation type="submission" date="2024-06" db="EMBL/GenBank/DDBJ databases">
        <title>Fanconibacter daqui strain Q02 whole shotgun sequencing project.</title>
        <authorList>
            <person name="Rodrigues J.W.A."/>
            <person name="Viana L.C."/>
            <person name="Vieira E.C."/>
            <person name="Souza F.O.L."/>
            <person name="Alegria O.C."/>
            <person name="Patroca S."/>
            <person name="Cruz A.C.R."/>
            <person name="Nunes A.R.C."/>
        </authorList>
    </citation>
    <scope>NUCLEOTIDE SEQUENCE [LARGE SCALE GENOMIC DNA]</scope>
    <source>
        <strain evidence="2 3">Q02</strain>
    </source>
</reference>
<dbReference type="RefSeq" id="WP_125454199.1">
    <property type="nucleotide sequence ID" value="NZ_BMKJ01000001.1"/>
</dbReference>
<dbReference type="Proteomes" id="UP001447374">
    <property type="component" value="Unassembled WGS sequence"/>
</dbReference>
<evidence type="ECO:0000313" key="3">
    <source>
        <dbReference type="Proteomes" id="UP001447374"/>
    </source>
</evidence>
<accession>A0ABV1PM95</accession>
<name>A0ABV1PM95_9ENTR</name>
<comment type="caution">
    <text evidence="2">The sequence shown here is derived from an EMBL/GenBank/DDBJ whole genome shotgun (WGS) entry which is preliminary data.</text>
</comment>
<proteinExistence type="predicted"/>
<evidence type="ECO:0000313" key="2">
    <source>
        <dbReference type="EMBL" id="MER0125931.1"/>
    </source>
</evidence>